<dbReference type="NCBIfam" id="TIGR03927">
    <property type="entry name" value="T7SS_EssA_Firm"/>
    <property type="match status" value="1"/>
</dbReference>
<evidence type="ECO:0000256" key="6">
    <source>
        <dbReference type="ARBA" id="ARBA00023136"/>
    </source>
</evidence>
<keyword evidence="6 8" id="KW-0472">Membrane</keyword>
<proteinExistence type="inferred from homology"/>
<comment type="subcellular location">
    <subcellularLocation>
        <location evidence="1">Cell membrane</location>
        <topology evidence="1">Single-pass membrane protein</topology>
    </subcellularLocation>
</comment>
<accession>A0ABT4X6X1</accession>
<organism evidence="9 10">
    <name type="scientific">Bacillus changyiensis</name>
    <dbReference type="NCBI Taxonomy" id="3004103"/>
    <lineage>
        <taxon>Bacteria</taxon>
        <taxon>Bacillati</taxon>
        <taxon>Bacillota</taxon>
        <taxon>Bacilli</taxon>
        <taxon>Bacillales</taxon>
        <taxon>Bacillaceae</taxon>
        <taxon>Bacillus</taxon>
    </lineage>
</organism>
<evidence type="ECO:0000256" key="8">
    <source>
        <dbReference type="SAM" id="Phobius"/>
    </source>
</evidence>
<comment type="similarity">
    <text evidence="2">Belongs to the EssA family.</text>
</comment>
<name>A0ABT4X6X1_9BACI</name>
<evidence type="ECO:0000256" key="7">
    <source>
        <dbReference type="SAM" id="MobiDB-lite"/>
    </source>
</evidence>
<evidence type="ECO:0000313" key="10">
    <source>
        <dbReference type="Proteomes" id="UP001211894"/>
    </source>
</evidence>
<gene>
    <name evidence="9" type="primary">essA</name>
    <name evidence="9" type="ORF">PJ311_15805</name>
</gene>
<keyword evidence="5 8" id="KW-1133">Transmembrane helix</keyword>
<evidence type="ECO:0000256" key="2">
    <source>
        <dbReference type="ARBA" id="ARBA00008570"/>
    </source>
</evidence>
<dbReference type="InterPro" id="IPR018920">
    <property type="entry name" value="EssA/YueC"/>
</dbReference>
<dbReference type="EMBL" id="JAQKAB010000012">
    <property type="protein sequence ID" value="MDA7028038.1"/>
    <property type="molecule type" value="Genomic_DNA"/>
</dbReference>
<keyword evidence="10" id="KW-1185">Reference proteome</keyword>
<protein>
    <submittedName>
        <fullName evidence="9">Type VII secretion protein EssA</fullName>
    </submittedName>
</protein>
<comment type="caution">
    <text evidence="9">The sequence shown here is derived from an EMBL/GenBank/DDBJ whole genome shotgun (WGS) entry which is preliminary data.</text>
</comment>
<dbReference type="Proteomes" id="UP001211894">
    <property type="component" value="Unassembled WGS sequence"/>
</dbReference>
<evidence type="ECO:0000313" key="9">
    <source>
        <dbReference type="EMBL" id="MDA7028038.1"/>
    </source>
</evidence>
<feature type="region of interest" description="Disordered" evidence="7">
    <location>
        <begin position="36"/>
        <end position="56"/>
    </location>
</feature>
<evidence type="ECO:0000256" key="1">
    <source>
        <dbReference type="ARBA" id="ARBA00004162"/>
    </source>
</evidence>
<dbReference type="RefSeq" id="WP_271341861.1">
    <property type="nucleotide sequence ID" value="NZ_JAQKAB010000012.1"/>
</dbReference>
<sequence length="152" mass="16997">MVIMLSFFLITTPAKAEKTDDVNVKPNEYQKQDVEVNTNYFQEDPEDEKNVSAPDELKDLSFDIKQTDDSKEKLKEISLSTNGSTPAVEKLKNLSFAGTEKASSKEEKDTPTKGQQTIFLPILYGVLILLGITVLVFLIPRVTGQQKARNKS</sequence>
<dbReference type="InterPro" id="IPR034026">
    <property type="entry name" value="EssA"/>
</dbReference>
<evidence type="ECO:0000256" key="3">
    <source>
        <dbReference type="ARBA" id="ARBA00022475"/>
    </source>
</evidence>
<evidence type="ECO:0000256" key="5">
    <source>
        <dbReference type="ARBA" id="ARBA00022989"/>
    </source>
</evidence>
<reference evidence="9 10" key="1">
    <citation type="submission" date="2023-01" db="EMBL/GenBank/DDBJ databases">
        <title>Bacillus changyiensis sp. nov., isolated from a coastal deposit.</title>
        <authorList>
            <person name="Xiao G."/>
            <person name="Lai Q."/>
            <person name="Hu Z."/>
            <person name="Shao Z."/>
        </authorList>
    </citation>
    <scope>NUCLEOTIDE SEQUENCE [LARGE SCALE GENOMIC DNA]</scope>
    <source>
        <strain evidence="9 10">CLL-7-23</strain>
    </source>
</reference>
<feature type="transmembrane region" description="Helical" evidence="8">
    <location>
        <begin position="118"/>
        <end position="139"/>
    </location>
</feature>
<keyword evidence="4 8" id="KW-0812">Transmembrane</keyword>
<keyword evidence="3" id="KW-1003">Cell membrane</keyword>
<dbReference type="Pfam" id="PF10661">
    <property type="entry name" value="EssA"/>
    <property type="match status" value="1"/>
</dbReference>
<evidence type="ECO:0000256" key="4">
    <source>
        <dbReference type="ARBA" id="ARBA00022692"/>
    </source>
</evidence>